<sequence length="115" mass="13614">MMGITELPDEIDFLCFFENEPFLKDIQDNITFGYEYKKRNVTLLFYFTALEGRVTLMLKVDDVNVMVQPIRYVEIIRLDKNTMIIKCNENSGLPEISVQLEPTILIKNHIPYWFD</sequence>
<dbReference type="EMBL" id="JAHWLI010000125">
    <property type="protein sequence ID" value="MBW3118932.1"/>
    <property type="molecule type" value="Genomic_DNA"/>
</dbReference>
<proteinExistence type="predicted"/>
<name>A0AAE2ZF64_PRORE</name>
<evidence type="ECO:0000313" key="1">
    <source>
        <dbReference type="EMBL" id="MBW3118932.1"/>
    </source>
</evidence>
<dbReference type="CDD" id="cd20698">
    <property type="entry name" value="CdiI_Kp-like"/>
    <property type="match status" value="1"/>
</dbReference>
<dbReference type="AlphaFoldDB" id="A0AAE2ZF64"/>
<comment type="caution">
    <text evidence="1">The sequence shown here is derived from an EMBL/GenBank/DDBJ whole genome shotgun (WGS) entry which is preliminary data.</text>
</comment>
<dbReference type="Proteomes" id="UP001155882">
    <property type="component" value="Unassembled WGS sequence"/>
</dbReference>
<evidence type="ECO:0000313" key="2">
    <source>
        <dbReference type="Proteomes" id="UP001155882"/>
    </source>
</evidence>
<organism evidence="1 2">
    <name type="scientific">Providencia rettgeri</name>
    <dbReference type="NCBI Taxonomy" id="587"/>
    <lineage>
        <taxon>Bacteria</taxon>
        <taxon>Pseudomonadati</taxon>
        <taxon>Pseudomonadota</taxon>
        <taxon>Gammaproteobacteria</taxon>
        <taxon>Enterobacterales</taxon>
        <taxon>Morganellaceae</taxon>
        <taxon>Providencia</taxon>
    </lineage>
</organism>
<protein>
    <submittedName>
        <fullName evidence="1">Uncharacterized protein</fullName>
    </submittedName>
</protein>
<gene>
    <name evidence="1" type="ORF">KYI77_21055</name>
</gene>
<dbReference type="RefSeq" id="WP_137018913.1">
    <property type="nucleotide sequence ID" value="NZ_CP039844.1"/>
</dbReference>
<reference evidence="1" key="1">
    <citation type="submission" date="2021-07" db="EMBL/GenBank/DDBJ databases">
        <authorList>
            <person name="Stanton E."/>
        </authorList>
    </citation>
    <scope>NUCLEOTIDE SEQUENCE</scope>
    <source>
        <strain evidence="1">2021EL-01139</strain>
    </source>
</reference>
<accession>A0AAE2ZF64</accession>